<name>A0A1M5UTI3_9VIBR</name>
<dbReference type="Pfam" id="PF07690">
    <property type="entry name" value="MFS_1"/>
    <property type="match status" value="1"/>
</dbReference>
<feature type="transmembrane region" description="Helical" evidence="4">
    <location>
        <begin position="137"/>
        <end position="154"/>
    </location>
</feature>
<dbReference type="InterPro" id="IPR011701">
    <property type="entry name" value="MFS"/>
</dbReference>
<feature type="transmembrane region" description="Helical" evidence="4">
    <location>
        <begin position="40"/>
        <end position="61"/>
    </location>
</feature>
<keyword evidence="3 4" id="KW-0472">Membrane</keyword>
<evidence type="ECO:0000256" key="2">
    <source>
        <dbReference type="ARBA" id="ARBA00022989"/>
    </source>
</evidence>
<dbReference type="Proteomes" id="UP000184608">
    <property type="component" value="Unassembled WGS sequence"/>
</dbReference>
<gene>
    <name evidence="5" type="ORF">VA7868_00170</name>
</gene>
<dbReference type="EMBL" id="FQXZ01000004">
    <property type="protein sequence ID" value="SHH66289.1"/>
    <property type="molecule type" value="Genomic_DNA"/>
</dbReference>
<feature type="transmembrane region" description="Helical" evidence="4">
    <location>
        <begin position="160"/>
        <end position="179"/>
    </location>
</feature>
<accession>A0A1M5UTI3</accession>
<dbReference type="STRING" id="1216006.VA7868_00170"/>
<protein>
    <submittedName>
        <fullName evidence="5">Major Facilitator Superfamily protein</fullName>
    </submittedName>
</protein>
<keyword evidence="2 4" id="KW-1133">Transmembrane helix</keyword>
<keyword evidence="6" id="KW-1185">Reference proteome</keyword>
<dbReference type="PANTHER" id="PTHR23530:SF1">
    <property type="entry name" value="PERMEASE, MAJOR FACILITATOR SUPERFAMILY-RELATED"/>
    <property type="match status" value="1"/>
</dbReference>
<dbReference type="PANTHER" id="PTHR23530">
    <property type="entry name" value="TRANSPORT PROTEIN-RELATED"/>
    <property type="match status" value="1"/>
</dbReference>
<dbReference type="OrthoDB" id="9816124at2"/>
<feature type="transmembrane region" description="Helical" evidence="4">
    <location>
        <begin position="7"/>
        <end position="28"/>
    </location>
</feature>
<dbReference type="SUPFAM" id="SSF103473">
    <property type="entry name" value="MFS general substrate transporter"/>
    <property type="match status" value="1"/>
</dbReference>
<feature type="transmembrane region" description="Helical" evidence="4">
    <location>
        <begin position="68"/>
        <end position="87"/>
    </location>
</feature>
<dbReference type="RefSeq" id="WP_073601969.1">
    <property type="nucleotide sequence ID" value="NZ_FQXZ01000004.1"/>
</dbReference>
<dbReference type="InterPro" id="IPR053160">
    <property type="entry name" value="MFS_DHA3_Transporter"/>
</dbReference>
<feature type="transmembrane region" description="Helical" evidence="4">
    <location>
        <begin position="363"/>
        <end position="382"/>
    </location>
</feature>
<feature type="transmembrane region" description="Helical" evidence="4">
    <location>
        <begin position="244"/>
        <end position="264"/>
    </location>
</feature>
<dbReference type="InterPro" id="IPR036259">
    <property type="entry name" value="MFS_trans_sf"/>
</dbReference>
<reference evidence="5 6" key="1">
    <citation type="submission" date="2016-11" db="EMBL/GenBank/DDBJ databases">
        <authorList>
            <person name="Jaros S."/>
            <person name="Januszkiewicz K."/>
            <person name="Wedrychowicz H."/>
        </authorList>
    </citation>
    <scope>NUCLEOTIDE SEQUENCE [LARGE SCALE GENOMIC DNA]</scope>
    <source>
        <strain evidence="5 6">CECT 7868</strain>
    </source>
</reference>
<organism evidence="5 6">
    <name type="scientific">Vibrio aerogenes CECT 7868</name>
    <dbReference type="NCBI Taxonomy" id="1216006"/>
    <lineage>
        <taxon>Bacteria</taxon>
        <taxon>Pseudomonadati</taxon>
        <taxon>Pseudomonadota</taxon>
        <taxon>Gammaproteobacteria</taxon>
        <taxon>Vibrionales</taxon>
        <taxon>Vibrionaceae</taxon>
        <taxon>Vibrio</taxon>
    </lineage>
</organism>
<feature type="transmembrane region" description="Helical" evidence="4">
    <location>
        <begin position="208"/>
        <end position="224"/>
    </location>
</feature>
<dbReference type="Gene3D" id="1.20.1250.20">
    <property type="entry name" value="MFS general substrate transporter like domains"/>
    <property type="match status" value="1"/>
</dbReference>
<feature type="transmembrane region" description="Helical" evidence="4">
    <location>
        <begin position="276"/>
        <end position="293"/>
    </location>
</feature>
<dbReference type="GO" id="GO:0022857">
    <property type="term" value="F:transmembrane transporter activity"/>
    <property type="evidence" value="ECO:0007669"/>
    <property type="project" value="InterPro"/>
</dbReference>
<evidence type="ECO:0000256" key="4">
    <source>
        <dbReference type="SAM" id="Phobius"/>
    </source>
</evidence>
<evidence type="ECO:0000313" key="5">
    <source>
        <dbReference type="EMBL" id="SHH66289.1"/>
    </source>
</evidence>
<evidence type="ECO:0000256" key="3">
    <source>
        <dbReference type="ARBA" id="ARBA00023136"/>
    </source>
</evidence>
<dbReference type="AlphaFoldDB" id="A0A1M5UTI3"/>
<feature type="transmembrane region" description="Helical" evidence="4">
    <location>
        <begin position="93"/>
        <end position="116"/>
    </location>
</feature>
<evidence type="ECO:0000256" key="1">
    <source>
        <dbReference type="ARBA" id="ARBA00022692"/>
    </source>
</evidence>
<keyword evidence="1 4" id="KW-0812">Transmembrane</keyword>
<sequence>MQRNIPLFMTYAVCSRLFLFLPMMTIFFRETIGLSYDQIILVQVFFSVAVVTLEVPMGILADLFGRKGTLVCGAILSFISVLLFSLSQTAIDLYIASFLSGCSAAMISGTDSALFFESLESLGRKEEFHQYMGKIGFFNFLFVAFLSIPVGYVIEYNMRLPYFLTLIPVSLSFLCLLGMKDPFQTERKAGQGVLAHLRGAIKSLSGDRVLVTLIMSVTYFTFAMEYGNQTYQAFFREFNMDYTWFGYVFFAFSMLVSLSSKYSHVVTSWIGQERRALRLINLLIAVSLIWFGLSSSVWSAISAYALLRCLKGVTGPFYSTLMNMRIKNEQRSTVLSFTSLINRAHFAIIGLGLGWLAKHHSVSVSYLALGIFSVLLILALGINDRNQIANTVAGKVRS</sequence>
<evidence type="ECO:0000313" key="6">
    <source>
        <dbReference type="Proteomes" id="UP000184608"/>
    </source>
</evidence>
<proteinExistence type="predicted"/>